<organism evidence="2 3">
    <name type="scientific">Daucus carota subsp. sativus</name>
    <name type="common">Carrot</name>
    <dbReference type="NCBI Taxonomy" id="79200"/>
    <lineage>
        <taxon>Eukaryota</taxon>
        <taxon>Viridiplantae</taxon>
        <taxon>Streptophyta</taxon>
        <taxon>Embryophyta</taxon>
        <taxon>Tracheophyta</taxon>
        <taxon>Spermatophyta</taxon>
        <taxon>Magnoliopsida</taxon>
        <taxon>eudicotyledons</taxon>
        <taxon>Gunneridae</taxon>
        <taxon>Pentapetalae</taxon>
        <taxon>asterids</taxon>
        <taxon>campanulids</taxon>
        <taxon>Apiales</taxon>
        <taxon>Apiaceae</taxon>
        <taxon>Apioideae</taxon>
        <taxon>Scandiceae</taxon>
        <taxon>Daucinae</taxon>
        <taxon>Daucus</taxon>
        <taxon>Daucus sect. Daucus</taxon>
    </lineage>
</organism>
<evidence type="ECO:0000256" key="1">
    <source>
        <dbReference type="SAM" id="MobiDB-lite"/>
    </source>
</evidence>
<gene>
    <name evidence="2" type="ORF">DCAR_0205981</name>
</gene>
<keyword evidence="3" id="KW-1185">Reference proteome</keyword>
<protein>
    <submittedName>
        <fullName evidence="2">Uncharacterized protein</fullName>
    </submittedName>
</protein>
<dbReference type="Gramene" id="KZN04491">
    <property type="protein sequence ID" value="KZN04491"/>
    <property type="gene ID" value="DCAR_005328"/>
</dbReference>
<evidence type="ECO:0000313" key="2">
    <source>
        <dbReference type="EMBL" id="WOG86763.1"/>
    </source>
</evidence>
<proteinExistence type="predicted"/>
<name>A0A166CYB4_DAUCS</name>
<accession>A0A166CYB4</accession>
<dbReference type="Proteomes" id="UP000077755">
    <property type="component" value="Chromosome 2"/>
</dbReference>
<dbReference type="AlphaFoldDB" id="A0A166CYB4"/>
<dbReference type="EMBL" id="CP093344">
    <property type="protein sequence ID" value="WOG86763.1"/>
    <property type="molecule type" value="Genomic_DNA"/>
</dbReference>
<feature type="compositionally biased region" description="Polar residues" evidence="1">
    <location>
        <begin position="145"/>
        <end position="156"/>
    </location>
</feature>
<reference evidence="2" key="2">
    <citation type="submission" date="2022-03" db="EMBL/GenBank/DDBJ databases">
        <title>Draft title - Genomic analysis of global carrot germplasm unveils the trajectory of domestication and the origin of high carotenoid orange carrot.</title>
        <authorList>
            <person name="Iorizzo M."/>
            <person name="Ellison S."/>
            <person name="Senalik D."/>
            <person name="Macko-Podgorni A."/>
            <person name="Grzebelus D."/>
            <person name="Bostan H."/>
            <person name="Rolling W."/>
            <person name="Curaba J."/>
            <person name="Simon P."/>
        </authorList>
    </citation>
    <scope>NUCLEOTIDE SEQUENCE</scope>
    <source>
        <tissue evidence="2">Leaf</tissue>
    </source>
</reference>
<reference evidence="2" key="1">
    <citation type="journal article" date="2016" name="Nat. Genet.">
        <title>A high-quality carrot genome assembly provides new insights into carotenoid accumulation and asterid genome evolution.</title>
        <authorList>
            <person name="Iorizzo M."/>
            <person name="Ellison S."/>
            <person name="Senalik D."/>
            <person name="Zeng P."/>
            <person name="Satapoomin P."/>
            <person name="Huang J."/>
            <person name="Bowman M."/>
            <person name="Iovene M."/>
            <person name="Sanseverino W."/>
            <person name="Cavagnaro P."/>
            <person name="Yildiz M."/>
            <person name="Macko-Podgorni A."/>
            <person name="Moranska E."/>
            <person name="Grzebelus E."/>
            <person name="Grzebelus D."/>
            <person name="Ashrafi H."/>
            <person name="Zheng Z."/>
            <person name="Cheng S."/>
            <person name="Spooner D."/>
            <person name="Van Deynze A."/>
            <person name="Simon P."/>
        </authorList>
    </citation>
    <scope>NUCLEOTIDE SEQUENCE</scope>
    <source>
        <tissue evidence="2">Leaf</tissue>
    </source>
</reference>
<feature type="compositionally biased region" description="Polar residues" evidence="1">
    <location>
        <begin position="117"/>
        <end position="133"/>
    </location>
</feature>
<sequence>MTESNTGRVITSPKMVGLCSALWELPLNKNQKEQLEEQMESKSSVTDTVLLRSVTFQVVSVYQPCGSMEQQPRKRGRPRLLVTADVVERRKNSKRLQNAKRAYKRGEELSEGGCSAHSPNIAGSPTGGQSSSDACPALDDARPAGNTNVEETSLVATTAWREG</sequence>
<evidence type="ECO:0000313" key="3">
    <source>
        <dbReference type="Proteomes" id="UP000077755"/>
    </source>
</evidence>
<feature type="region of interest" description="Disordered" evidence="1">
    <location>
        <begin position="91"/>
        <end position="163"/>
    </location>
</feature>
<feature type="compositionally biased region" description="Basic residues" evidence="1">
    <location>
        <begin position="91"/>
        <end position="103"/>
    </location>
</feature>